<evidence type="ECO:0000256" key="4">
    <source>
        <dbReference type="ARBA" id="ARBA00022968"/>
    </source>
</evidence>
<dbReference type="PANTHER" id="PTHR23033">
    <property type="entry name" value="BETA1,3-GALACTOSYLTRANSFERASE"/>
    <property type="match status" value="1"/>
</dbReference>
<evidence type="ECO:0000256" key="1">
    <source>
        <dbReference type="ARBA" id="ARBA00004606"/>
    </source>
</evidence>
<evidence type="ECO:0000256" key="6">
    <source>
        <dbReference type="ARBA" id="ARBA00023136"/>
    </source>
</evidence>
<dbReference type="AlphaFoldDB" id="A0AAV4PZH5"/>
<dbReference type="GO" id="GO:0016263">
    <property type="term" value="F:glycoprotein-N-acetylgalactosamine 3-beta-galactosyltransferase activity"/>
    <property type="evidence" value="ECO:0007669"/>
    <property type="project" value="TreeGrafter"/>
</dbReference>
<name>A0AAV4PZH5_9ARAC</name>
<evidence type="ECO:0000256" key="5">
    <source>
        <dbReference type="ARBA" id="ARBA00022989"/>
    </source>
</evidence>
<protein>
    <submittedName>
        <fullName evidence="7">Glycoprotein-N-acetylgalactosamine 3-beta-galactosyltransferase 1</fullName>
    </submittedName>
</protein>
<evidence type="ECO:0000256" key="3">
    <source>
        <dbReference type="ARBA" id="ARBA00022692"/>
    </source>
</evidence>
<evidence type="ECO:0000313" key="7">
    <source>
        <dbReference type="EMBL" id="GIY02467.1"/>
    </source>
</evidence>
<dbReference type="Gene3D" id="3.90.550.50">
    <property type="match status" value="1"/>
</dbReference>
<keyword evidence="8" id="KW-1185">Reference proteome</keyword>
<keyword evidence="3" id="KW-0812">Transmembrane</keyword>
<keyword evidence="4" id="KW-0735">Signal-anchor</keyword>
<proteinExistence type="inferred from homology"/>
<keyword evidence="6" id="KW-0472">Membrane</keyword>
<dbReference type="GO" id="GO:0016020">
    <property type="term" value="C:membrane"/>
    <property type="evidence" value="ECO:0007669"/>
    <property type="project" value="UniProtKB-SubCell"/>
</dbReference>
<comment type="caution">
    <text evidence="7">The sequence shown here is derived from an EMBL/GenBank/DDBJ whole genome shotgun (WGS) entry which is preliminary data.</text>
</comment>
<sequence>MSKTQKMKENEMKIEKTLNDSKEPGSFGGIKRLSEANVWRKYEQTVQISSIRNHYTSALRKSNYNEWIHKQNLTKKFVPEEVVRYNVMKKNLELEATYLYKTTSVLCLVFVNSHNGAEAVKQTWAKHCNIVTFFGRFVDEKIPVMKVPPVTSFEGFCYAFTHIYHKYREKFDWILIADDYTYAIIENLRYYVASLNSSFPYYLGHPVKDFSNLYNVGSAGIVLSKGSLSLLNSAYSTADDCRFKRPPSWYFDQSIGKILHAFSVHPVDTRDSYLRGRFNPFSVETMLIPGSISVFSSYWRTSAFLSEEGMNCCSDRAITFHGLLPSKLYLMEYIQYHLLVFRNSFEGMGNNPDEQKLGKMVRSNELERTGEPFVQLVDKNWVKSSNMRKQKPQKTIVENIWNELFGN</sequence>
<keyword evidence="5" id="KW-1133">Transmembrane helix</keyword>
<dbReference type="EMBL" id="BPLQ01003678">
    <property type="protein sequence ID" value="GIY02467.1"/>
    <property type="molecule type" value="Genomic_DNA"/>
</dbReference>
<evidence type="ECO:0000256" key="2">
    <source>
        <dbReference type="ARBA" id="ARBA00006462"/>
    </source>
</evidence>
<evidence type="ECO:0000313" key="8">
    <source>
        <dbReference type="Proteomes" id="UP001054837"/>
    </source>
</evidence>
<accession>A0AAV4PZH5</accession>
<gene>
    <name evidence="7" type="primary">C1GalTA</name>
    <name evidence="7" type="ORF">CDAR_369811</name>
</gene>
<comment type="subcellular location">
    <subcellularLocation>
        <location evidence="1">Membrane</location>
        <topology evidence="1">Single-pass type II membrane protein</topology>
    </subcellularLocation>
</comment>
<organism evidence="7 8">
    <name type="scientific">Caerostris darwini</name>
    <dbReference type="NCBI Taxonomy" id="1538125"/>
    <lineage>
        <taxon>Eukaryota</taxon>
        <taxon>Metazoa</taxon>
        <taxon>Ecdysozoa</taxon>
        <taxon>Arthropoda</taxon>
        <taxon>Chelicerata</taxon>
        <taxon>Arachnida</taxon>
        <taxon>Araneae</taxon>
        <taxon>Araneomorphae</taxon>
        <taxon>Entelegynae</taxon>
        <taxon>Araneoidea</taxon>
        <taxon>Araneidae</taxon>
        <taxon>Caerostris</taxon>
    </lineage>
</organism>
<dbReference type="InterPro" id="IPR026050">
    <property type="entry name" value="C1GALT1/C1GALT1_chp1"/>
</dbReference>
<dbReference type="PANTHER" id="PTHR23033:SF49">
    <property type="entry name" value="PUTATIVE-RELATED"/>
    <property type="match status" value="1"/>
</dbReference>
<reference evidence="7 8" key="1">
    <citation type="submission" date="2021-06" db="EMBL/GenBank/DDBJ databases">
        <title>Caerostris darwini draft genome.</title>
        <authorList>
            <person name="Kono N."/>
            <person name="Arakawa K."/>
        </authorList>
    </citation>
    <scope>NUCLEOTIDE SEQUENCE [LARGE SCALE GENOMIC DNA]</scope>
</reference>
<dbReference type="Proteomes" id="UP001054837">
    <property type="component" value="Unassembled WGS sequence"/>
</dbReference>
<comment type="similarity">
    <text evidence="2">Belongs to the glycosyltransferase 31 family. Beta3-Gal-T subfamily.</text>
</comment>